<reference evidence="2 3" key="1">
    <citation type="journal article" date="2016" name="Nat. Commun.">
        <title>Thousands of microbial genomes shed light on interconnected biogeochemical processes in an aquifer system.</title>
        <authorList>
            <person name="Anantharaman K."/>
            <person name="Brown C.T."/>
            <person name="Hug L.A."/>
            <person name="Sharon I."/>
            <person name="Castelle C.J."/>
            <person name="Probst A.J."/>
            <person name="Thomas B.C."/>
            <person name="Singh A."/>
            <person name="Wilkins M.J."/>
            <person name="Karaoz U."/>
            <person name="Brodie E.L."/>
            <person name="Williams K.H."/>
            <person name="Hubbard S.S."/>
            <person name="Banfield J.F."/>
        </authorList>
    </citation>
    <scope>NUCLEOTIDE SEQUENCE [LARGE SCALE GENOMIC DNA]</scope>
</reference>
<evidence type="ECO:0000256" key="1">
    <source>
        <dbReference type="SAM" id="Phobius"/>
    </source>
</evidence>
<evidence type="ECO:0008006" key="4">
    <source>
        <dbReference type="Google" id="ProtNLM"/>
    </source>
</evidence>
<keyword evidence="1" id="KW-0472">Membrane</keyword>
<gene>
    <name evidence="2" type="ORF">A2968_00750</name>
</gene>
<evidence type="ECO:0000313" key="2">
    <source>
        <dbReference type="EMBL" id="OGG35472.1"/>
    </source>
</evidence>
<feature type="transmembrane region" description="Helical" evidence="1">
    <location>
        <begin position="12"/>
        <end position="31"/>
    </location>
</feature>
<dbReference type="AlphaFoldDB" id="A0A1F6BFC8"/>
<dbReference type="Proteomes" id="UP000176228">
    <property type="component" value="Unassembled WGS sequence"/>
</dbReference>
<comment type="caution">
    <text evidence="2">The sequence shown here is derived from an EMBL/GenBank/DDBJ whole genome shotgun (WGS) entry which is preliminary data.</text>
</comment>
<proteinExistence type="predicted"/>
<sequence length="146" mass="15157">MSKGGDLMKKNQIIIIVIIAIVAAAAGFFAGKSVGSSARTDFTAGQFRNRTGGSLQSGFRPVNGEIIAGDDESITVKLADGSSKIIILSDKTAINKASEGAKTDLKVGERVTAFGSNNTDGSVTAENISIGTGMFREMRGRMTPTP</sequence>
<evidence type="ECO:0000313" key="3">
    <source>
        <dbReference type="Proteomes" id="UP000176228"/>
    </source>
</evidence>
<accession>A0A1F6BFC8</accession>
<name>A0A1F6BFC8_9BACT</name>
<dbReference type="STRING" id="1798391.A2968_00750"/>
<dbReference type="EMBL" id="MFJU01000026">
    <property type="protein sequence ID" value="OGG35472.1"/>
    <property type="molecule type" value="Genomic_DNA"/>
</dbReference>
<organism evidence="2 3">
    <name type="scientific">Candidatus Gottesmanbacteria bacterium RIFCSPLOWO2_01_FULL_42_22</name>
    <dbReference type="NCBI Taxonomy" id="1798391"/>
    <lineage>
        <taxon>Bacteria</taxon>
        <taxon>Candidatus Gottesmaniibacteriota</taxon>
    </lineage>
</organism>
<keyword evidence="1" id="KW-1133">Transmembrane helix</keyword>
<keyword evidence="1" id="KW-0812">Transmembrane</keyword>
<protein>
    <recommendedName>
        <fullName evidence="4">DUF5666 domain-containing protein</fullName>
    </recommendedName>
</protein>